<dbReference type="CDD" id="cd01169">
    <property type="entry name" value="HMPP_kinase"/>
    <property type="match status" value="1"/>
</dbReference>
<dbReference type="Proteomes" id="UP000258927">
    <property type="component" value="Chromosome"/>
</dbReference>
<dbReference type="Gene3D" id="3.40.1190.20">
    <property type="match status" value="1"/>
</dbReference>
<reference evidence="4 5" key="1">
    <citation type="submission" date="2017-05" db="EMBL/GenBank/DDBJ databases">
        <title>Genome Analysis of Maritalea myrionectae HL2708#5.</title>
        <authorList>
            <consortium name="Cotde Inc.-PKNU"/>
            <person name="Jang D."/>
            <person name="Oh H.-M."/>
        </authorList>
    </citation>
    <scope>NUCLEOTIDE SEQUENCE [LARGE SCALE GENOMIC DNA]</scope>
    <source>
        <strain evidence="4 5">HL2708#5</strain>
    </source>
</reference>
<evidence type="ECO:0000256" key="2">
    <source>
        <dbReference type="ARBA" id="ARBA00012135"/>
    </source>
</evidence>
<keyword evidence="5" id="KW-1185">Reference proteome</keyword>
<evidence type="ECO:0000313" key="5">
    <source>
        <dbReference type="Proteomes" id="UP000258927"/>
    </source>
</evidence>
<dbReference type="PANTHER" id="PTHR20858:SF17">
    <property type="entry name" value="HYDROXYMETHYLPYRIMIDINE_PHOSPHOMETHYLPYRIMIDINE KINASE THI20-RELATED"/>
    <property type="match status" value="1"/>
</dbReference>
<dbReference type="Pfam" id="PF08543">
    <property type="entry name" value="Phos_pyr_kin"/>
    <property type="match status" value="1"/>
</dbReference>
<accession>A0A2R4MC41</accession>
<keyword evidence="4" id="KW-0808">Transferase</keyword>
<evidence type="ECO:0000313" key="4">
    <source>
        <dbReference type="EMBL" id="AVX03601.1"/>
    </source>
</evidence>
<dbReference type="SUPFAM" id="SSF53613">
    <property type="entry name" value="Ribokinase-like"/>
    <property type="match status" value="1"/>
</dbReference>
<dbReference type="GO" id="GO:0008902">
    <property type="term" value="F:hydroxymethylpyrimidine kinase activity"/>
    <property type="evidence" value="ECO:0007669"/>
    <property type="project" value="UniProtKB-EC"/>
</dbReference>
<name>A0A2R4MC41_9HYPH</name>
<sequence>MLKPHSILVIAGTDSSGGAGLSRDVAVAAEFGFAVKPVVTAVTAQSNDAVRRVELVDADLVKAQIEAAFADDAPAAVKIGMLGDAAVVRAVADALQGRELPIVLDPVIASSSGARLLSDDGIAALKESLLPWVTLVTPNLPEAEILGVERLHNSCRAALLKGGHGESDVLKDVLTQGQSEAVFAAQKQAFTPRGTGCTLSTAIACGLADGLALEAAVRQAHHYVQNWISGLQASD</sequence>
<organism evidence="4 5">
    <name type="scientific">Maritalea myrionectae</name>
    <dbReference type="NCBI Taxonomy" id="454601"/>
    <lineage>
        <taxon>Bacteria</taxon>
        <taxon>Pseudomonadati</taxon>
        <taxon>Pseudomonadota</taxon>
        <taxon>Alphaproteobacteria</taxon>
        <taxon>Hyphomicrobiales</taxon>
        <taxon>Devosiaceae</taxon>
        <taxon>Maritalea</taxon>
    </lineage>
</organism>
<dbReference type="GO" id="GO:0009228">
    <property type="term" value="P:thiamine biosynthetic process"/>
    <property type="evidence" value="ECO:0007669"/>
    <property type="project" value="InterPro"/>
</dbReference>
<dbReference type="AlphaFoldDB" id="A0A2R4MC41"/>
<dbReference type="InterPro" id="IPR013749">
    <property type="entry name" value="PM/HMP-P_kinase-1"/>
</dbReference>
<dbReference type="InterPro" id="IPR004399">
    <property type="entry name" value="HMP/HMP-P_kinase_dom"/>
</dbReference>
<dbReference type="EMBL" id="CP021330">
    <property type="protein sequence ID" value="AVX03601.1"/>
    <property type="molecule type" value="Genomic_DNA"/>
</dbReference>
<dbReference type="PANTHER" id="PTHR20858">
    <property type="entry name" value="PHOSPHOMETHYLPYRIMIDINE KINASE"/>
    <property type="match status" value="1"/>
</dbReference>
<protein>
    <recommendedName>
        <fullName evidence="2">hydroxymethylpyrimidine kinase</fullName>
        <ecNumber evidence="2">2.7.1.49</ecNumber>
    </recommendedName>
</protein>
<gene>
    <name evidence="4" type="ORF">MXMO3_01070</name>
</gene>
<evidence type="ECO:0000256" key="1">
    <source>
        <dbReference type="ARBA" id="ARBA00004948"/>
    </source>
</evidence>
<dbReference type="GO" id="GO:0009229">
    <property type="term" value="P:thiamine diphosphate biosynthetic process"/>
    <property type="evidence" value="ECO:0007669"/>
    <property type="project" value="UniProtKB-UniPathway"/>
</dbReference>
<comment type="pathway">
    <text evidence="1">Cofactor biosynthesis; thiamine diphosphate biosynthesis.</text>
</comment>
<dbReference type="UniPathway" id="UPA00060">
    <property type="reaction ID" value="UER00138"/>
</dbReference>
<dbReference type="RefSeq" id="WP_117395195.1">
    <property type="nucleotide sequence ID" value="NZ_CP021330.1"/>
</dbReference>
<proteinExistence type="predicted"/>
<dbReference type="STRING" id="1122213.GCA_000423365_01726"/>
<evidence type="ECO:0000259" key="3">
    <source>
        <dbReference type="Pfam" id="PF08543"/>
    </source>
</evidence>
<dbReference type="InterPro" id="IPR029056">
    <property type="entry name" value="Ribokinase-like"/>
</dbReference>
<feature type="domain" description="Pyridoxamine kinase/Phosphomethylpyrimidine kinase" evidence="3">
    <location>
        <begin position="14"/>
        <end position="229"/>
    </location>
</feature>
<dbReference type="GO" id="GO:0005829">
    <property type="term" value="C:cytosol"/>
    <property type="evidence" value="ECO:0007669"/>
    <property type="project" value="TreeGrafter"/>
</dbReference>
<dbReference type="GO" id="GO:0008972">
    <property type="term" value="F:phosphomethylpyrimidine kinase activity"/>
    <property type="evidence" value="ECO:0007669"/>
    <property type="project" value="InterPro"/>
</dbReference>
<dbReference type="EC" id="2.7.1.49" evidence="2"/>
<keyword evidence="4" id="KW-0418">Kinase</keyword>
<dbReference type="KEGG" id="mmyr:MXMO3_01070"/>